<feature type="region of interest" description="Disordered" evidence="4">
    <location>
        <begin position="1"/>
        <end position="23"/>
    </location>
</feature>
<evidence type="ECO:0000256" key="3">
    <source>
        <dbReference type="ARBA" id="ARBA00023172"/>
    </source>
</evidence>
<gene>
    <name evidence="6" type="ORF">SAMN05443637_1402</name>
</gene>
<feature type="domain" description="Tyr recombinase" evidence="5">
    <location>
        <begin position="168"/>
        <end position="370"/>
    </location>
</feature>
<dbReference type="Proteomes" id="UP000184363">
    <property type="component" value="Unassembled WGS sequence"/>
</dbReference>
<evidence type="ECO:0000313" key="7">
    <source>
        <dbReference type="Proteomes" id="UP000184363"/>
    </source>
</evidence>
<dbReference type="OrthoDB" id="864726at2"/>
<proteinExistence type="inferred from homology"/>
<dbReference type="GO" id="GO:0006310">
    <property type="term" value="P:DNA recombination"/>
    <property type="evidence" value="ECO:0007669"/>
    <property type="project" value="UniProtKB-KW"/>
</dbReference>
<protein>
    <submittedName>
        <fullName evidence="6">Site-specific recombinase XerD</fullName>
    </submittedName>
</protein>
<keyword evidence="2" id="KW-0238">DNA-binding</keyword>
<keyword evidence="7" id="KW-1185">Reference proteome</keyword>
<dbReference type="EMBL" id="FRAP01000040">
    <property type="protein sequence ID" value="SHL54355.1"/>
    <property type="molecule type" value="Genomic_DNA"/>
</dbReference>
<dbReference type="STRING" id="1848.SAMN05443637_1402"/>
<dbReference type="GO" id="GO:0015074">
    <property type="term" value="P:DNA integration"/>
    <property type="evidence" value="ECO:0007669"/>
    <property type="project" value="InterPro"/>
</dbReference>
<dbReference type="GO" id="GO:0003677">
    <property type="term" value="F:DNA binding"/>
    <property type="evidence" value="ECO:0007669"/>
    <property type="project" value="UniProtKB-KW"/>
</dbReference>
<dbReference type="Gene3D" id="1.10.443.10">
    <property type="entry name" value="Intergrase catalytic core"/>
    <property type="match status" value="1"/>
</dbReference>
<dbReference type="AlphaFoldDB" id="A0A1M7BH58"/>
<name>A0A1M7BH58_PSETH</name>
<reference evidence="6 7" key="1">
    <citation type="submission" date="2016-11" db="EMBL/GenBank/DDBJ databases">
        <authorList>
            <person name="Jaros S."/>
            <person name="Januszkiewicz K."/>
            <person name="Wedrychowicz H."/>
        </authorList>
    </citation>
    <scope>NUCLEOTIDE SEQUENCE [LARGE SCALE GENOMIC DNA]</scope>
    <source>
        <strain evidence="6 7">DSM 43832</strain>
    </source>
</reference>
<dbReference type="InterPro" id="IPR011010">
    <property type="entry name" value="DNA_brk_join_enz"/>
</dbReference>
<dbReference type="PROSITE" id="PS51898">
    <property type="entry name" value="TYR_RECOMBINASE"/>
    <property type="match status" value="1"/>
</dbReference>
<dbReference type="RefSeq" id="WP_073460602.1">
    <property type="nucleotide sequence ID" value="NZ_FRAP01000040.1"/>
</dbReference>
<evidence type="ECO:0000259" key="5">
    <source>
        <dbReference type="PROSITE" id="PS51898"/>
    </source>
</evidence>
<organism evidence="6 7">
    <name type="scientific">Pseudonocardia thermophila</name>
    <dbReference type="NCBI Taxonomy" id="1848"/>
    <lineage>
        <taxon>Bacteria</taxon>
        <taxon>Bacillati</taxon>
        <taxon>Actinomycetota</taxon>
        <taxon>Actinomycetes</taxon>
        <taxon>Pseudonocardiales</taxon>
        <taxon>Pseudonocardiaceae</taxon>
        <taxon>Pseudonocardia</taxon>
    </lineage>
</organism>
<dbReference type="InterPro" id="IPR013762">
    <property type="entry name" value="Integrase-like_cat_sf"/>
</dbReference>
<accession>A0A1M7BH58</accession>
<dbReference type="CDD" id="cd00397">
    <property type="entry name" value="DNA_BRE_C"/>
    <property type="match status" value="1"/>
</dbReference>
<dbReference type="Gene3D" id="1.10.150.130">
    <property type="match status" value="1"/>
</dbReference>
<evidence type="ECO:0000313" key="6">
    <source>
        <dbReference type="EMBL" id="SHL54355.1"/>
    </source>
</evidence>
<dbReference type="InterPro" id="IPR002104">
    <property type="entry name" value="Integrase_catalytic"/>
</dbReference>
<dbReference type="SUPFAM" id="SSF56349">
    <property type="entry name" value="DNA breaking-rejoining enzymes"/>
    <property type="match status" value="1"/>
</dbReference>
<dbReference type="InterPro" id="IPR010998">
    <property type="entry name" value="Integrase_recombinase_N"/>
</dbReference>
<comment type="similarity">
    <text evidence="1">Belongs to the 'phage' integrase family.</text>
</comment>
<dbReference type="PANTHER" id="PTHR30349:SF41">
    <property type="entry name" value="INTEGRASE_RECOMBINASE PROTEIN MJ0367-RELATED"/>
    <property type="match status" value="1"/>
</dbReference>
<dbReference type="InterPro" id="IPR050090">
    <property type="entry name" value="Tyrosine_recombinase_XerCD"/>
</dbReference>
<evidence type="ECO:0000256" key="2">
    <source>
        <dbReference type="ARBA" id="ARBA00023125"/>
    </source>
</evidence>
<evidence type="ECO:0000256" key="1">
    <source>
        <dbReference type="ARBA" id="ARBA00008857"/>
    </source>
</evidence>
<keyword evidence="3" id="KW-0233">DNA recombination</keyword>
<dbReference type="PANTHER" id="PTHR30349">
    <property type="entry name" value="PHAGE INTEGRASE-RELATED"/>
    <property type="match status" value="1"/>
</dbReference>
<evidence type="ECO:0000256" key="4">
    <source>
        <dbReference type="SAM" id="MobiDB-lite"/>
    </source>
</evidence>
<feature type="region of interest" description="Disordered" evidence="4">
    <location>
        <begin position="251"/>
        <end position="285"/>
    </location>
</feature>
<dbReference type="Pfam" id="PF00589">
    <property type="entry name" value="Phage_integrase"/>
    <property type="match status" value="1"/>
</dbReference>
<sequence>MTTSRTSTRSPSPTAAATGGSEQAEVAAARLLLERLGVRPEELLNHVGPAPGGTDSPVAVPTIGEYLPRVVSAVSPGTRQAYEPYWRRIEQAWGLRRLDELDAVEIQQLAETARCAAVVRRNSRGGQSAAAHLISAARCLYQYAENDGWIAAATNPARRARKPRRLASTRRAIPETRLAEINHVVATTGNDPELDTLILRVHQETACRRGGALALRPRDLDRQQCLVLLREKGQTQRWQPVSPTLMRHLTSHAAERRHDEDSSAASPAPEHSGDPPADDDRPLLRYRDGRPITVRRYDYLWNRVGQHLPWAAAQGITAHWLRHTTLTWVERNFGYAVARAFAGHEGGLAGAGVTATYVRADLDEVAAALSALTGEPHPLAPTTASVSSGPWIAAPPTWW</sequence>